<evidence type="ECO:0000313" key="3">
    <source>
        <dbReference type="Proteomes" id="UP000753256"/>
    </source>
</evidence>
<accession>A0A921IRV6</accession>
<dbReference type="InterPro" id="IPR026870">
    <property type="entry name" value="Zinc_ribbon_dom"/>
</dbReference>
<reference evidence="2" key="2">
    <citation type="submission" date="2021-09" db="EMBL/GenBank/DDBJ databases">
        <authorList>
            <person name="Gilroy R."/>
        </authorList>
    </citation>
    <scope>NUCLEOTIDE SEQUENCE</scope>
    <source>
        <strain evidence="2">ChiHjej13B12-9602</strain>
    </source>
</reference>
<protein>
    <submittedName>
        <fullName evidence="2">Zinc ribbon domain-containing protein</fullName>
    </submittedName>
</protein>
<name>A0A921IRV6_9ACTN</name>
<reference evidence="2" key="1">
    <citation type="journal article" date="2021" name="PeerJ">
        <title>Extensive microbial diversity within the chicken gut microbiome revealed by metagenomics and culture.</title>
        <authorList>
            <person name="Gilroy R."/>
            <person name="Ravi A."/>
            <person name="Getino M."/>
            <person name="Pursley I."/>
            <person name="Horton D.L."/>
            <person name="Alikhan N.F."/>
            <person name="Baker D."/>
            <person name="Gharbi K."/>
            <person name="Hall N."/>
            <person name="Watson M."/>
            <person name="Adriaenssens E.M."/>
            <person name="Foster-Nyarko E."/>
            <person name="Jarju S."/>
            <person name="Secka A."/>
            <person name="Antonio M."/>
            <person name="Oren A."/>
            <person name="Chaudhuri R.R."/>
            <person name="La Ragione R."/>
            <person name="Hildebrand F."/>
            <person name="Pallen M.J."/>
        </authorList>
    </citation>
    <scope>NUCLEOTIDE SEQUENCE</scope>
    <source>
        <strain evidence="2">ChiHjej13B12-9602</strain>
    </source>
</reference>
<comment type="caution">
    <text evidence="2">The sequence shown here is derived from an EMBL/GenBank/DDBJ whole genome shotgun (WGS) entry which is preliminary data.</text>
</comment>
<dbReference type="RefSeq" id="WP_273188537.1">
    <property type="nucleotide sequence ID" value="NZ_DYUZ01000006.1"/>
</dbReference>
<feature type="domain" description="Zinc-ribbon" evidence="1">
    <location>
        <begin position="5"/>
        <end position="26"/>
    </location>
</feature>
<dbReference type="Pfam" id="PF13240">
    <property type="entry name" value="Zn_Ribbon_1"/>
    <property type="match status" value="1"/>
</dbReference>
<dbReference type="Proteomes" id="UP000753256">
    <property type="component" value="Unassembled WGS sequence"/>
</dbReference>
<dbReference type="AlphaFoldDB" id="A0A921IRV6"/>
<sequence length="360" mass="39297">MAMTFCPECHAKISDKAMTCPYCGFSSDKDGNLIPISSLPPVSKAIEVLAPGSEVFDDGTSLIPYGTREKLSALFKSAEEVARLAPSVYDAIQQALAKRGTIWAADFTAAAEKMMDSGELVLGVEKKTGALLPQLRSVETGQTYEQARLHVEQLPDNLASSIATVQLQLSMAQLLSEIKDVAYGVERLHLEERADRIGRAKAVWYQLQQAAHIRDARLREQRILSIAGSATEQRSALQDNFETELSLAIGKGKAKALGSAAREAIIDLSIISLMARTEYAAYSLVDEPDAAMTALSQFGEFMSSNRLDEKETLIKLNSISDNNLDNATTGFYQIAKNVNRALNQSARDETKRLSQTEEEG</sequence>
<evidence type="ECO:0000259" key="1">
    <source>
        <dbReference type="Pfam" id="PF13240"/>
    </source>
</evidence>
<organism evidence="2 3">
    <name type="scientific">Enorma phocaeensis</name>
    <dbReference type="NCBI Taxonomy" id="1871019"/>
    <lineage>
        <taxon>Bacteria</taxon>
        <taxon>Bacillati</taxon>
        <taxon>Actinomycetota</taxon>
        <taxon>Coriobacteriia</taxon>
        <taxon>Coriobacteriales</taxon>
        <taxon>Coriobacteriaceae</taxon>
        <taxon>Enorma</taxon>
    </lineage>
</organism>
<dbReference type="EMBL" id="DYUZ01000006">
    <property type="protein sequence ID" value="HJG36381.1"/>
    <property type="molecule type" value="Genomic_DNA"/>
</dbReference>
<gene>
    <name evidence="2" type="ORF">K8V70_00735</name>
</gene>
<proteinExistence type="predicted"/>
<evidence type="ECO:0000313" key="2">
    <source>
        <dbReference type="EMBL" id="HJG36381.1"/>
    </source>
</evidence>